<dbReference type="EMBL" id="JAPQFL010000005">
    <property type="protein sequence ID" value="MDD9328331.1"/>
    <property type="molecule type" value="Genomic_DNA"/>
</dbReference>
<organism evidence="1">
    <name type="scientific">Neisseria leonii</name>
    <dbReference type="NCBI Taxonomy" id="2995413"/>
    <lineage>
        <taxon>Bacteria</taxon>
        <taxon>Pseudomonadati</taxon>
        <taxon>Pseudomonadota</taxon>
        <taxon>Betaproteobacteria</taxon>
        <taxon>Neisseriales</taxon>
        <taxon>Neisseriaceae</taxon>
        <taxon>Neisseria</taxon>
    </lineage>
</organism>
<proteinExistence type="predicted"/>
<sequence>MSAPEKSAGFTLPQMMVALLLAALFAAAAWSAYGGYARDARLNAAHGVLLDNARFLNEHYLQHLSYKAGSTTWPVLPVGENADFCFRLQGNPRGALADRFTLKAVAKNPSAEGRVLLLNQDLTATVCESSTSSCDETAAFFGNENGTDRQCSLYRP</sequence>
<dbReference type="Gene3D" id="3.30.700.50">
    <property type="match status" value="1"/>
</dbReference>
<dbReference type="AlphaFoldDB" id="A0A9X4IE33"/>
<dbReference type="SUPFAM" id="SSF54523">
    <property type="entry name" value="Pili subunits"/>
    <property type="match status" value="1"/>
</dbReference>
<dbReference type="InterPro" id="IPR045584">
    <property type="entry name" value="Pilin-like"/>
</dbReference>
<dbReference type="Proteomes" id="UP001149607">
    <property type="component" value="Chromosome"/>
</dbReference>
<reference evidence="1" key="1">
    <citation type="submission" date="2022-10" db="EMBL/GenBank/DDBJ databases">
        <authorList>
            <person name="Boutroux M."/>
        </authorList>
    </citation>
    <scope>NUCLEOTIDE SEQUENCE</scope>
    <source>
        <strain evidence="1">51.81</strain>
    </source>
</reference>
<evidence type="ECO:0000313" key="2">
    <source>
        <dbReference type="EMBL" id="WWY03014.1"/>
    </source>
</evidence>
<evidence type="ECO:0000313" key="1">
    <source>
        <dbReference type="EMBL" id="MDD9328331.1"/>
    </source>
</evidence>
<accession>A0A9X4IE33</accession>
<keyword evidence="3" id="KW-1185">Reference proteome</keyword>
<reference evidence="2" key="2">
    <citation type="submission" date="2024-02" db="EMBL/GenBank/DDBJ databases">
        <title>Neisseria leonii sp. nov.</title>
        <authorList>
            <person name="Boutroux M."/>
            <person name="Favre-Rochex S."/>
            <person name="Gorgette O."/>
            <person name="Touak G."/>
            <person name="Muhle E."/>
            <person name="Chesneau O."/>
            <person name="Clermont D."/>
            <person name="Rahi P."/>
        </authorList>
    </citation>
    <scope>NUCLEOTIDE SEQUENCE</scope>
    <source>
        <strain evidence="2">51.81</strain>
    </source>
</reference>
<dbReference type="InterPro" id="IPR031982">
    <property type="entry name" value="PilE-like"/>
</dbReference>
<dbReference type="EMBL" id="CP146598">
    <property type="protein sequence ID" value="WWY03014.1"/>
    <property type="molecule type" value="Genomic_DNA"/>
</dbReference>
<dbReference type="Pfam" id="PF16732">
    <property type="entry name" value="ComP_DUS"/>
    <property type="match status" value="1"/>
</dbReference>
<dbReference type="GO" id="GO:0043683">
    <property type="term" value="P:type IV pilus assembly"/>
    <property type="evidence" value="ECO:0007669"/>
    <property type="project" value="InterPro"/>
</dbReference>
<protein>
    <submittedName>
        <fullName evidence="1 2">Pilin</fullName>
    </submittedName>
</protein>
<gene>
    <name evidence="1" type="ORF">ORY91_001752</name>
    <name evidence="2" type="ORF">V9W64_10075</name>
</gene>
<evidence type="ECO:0000313" key="3">
    <source>
        <dbReference type="Proteomes" id="UP001149607"/>
    </source>
</evidence>
<name>A0A9X4IE33_9NEIS</name>
<dbReference type="RefSeq" id="WP_274585424.1">
    <property type="nucleotide sequence ID" value="NZ_CP145811.1"/>
</dbReference>